<keyword evidence="5" id="KW-1185">Reference proteome</keyword>
<feature type="signal peptide" evidence="2">
    <location>
        <begin position="1"/>
        <end position="24"/>
    </location>
</feature>
<evidence type="ECO:0000259" key="3">
    <source>
        <dbReference type="PROSITE" id="PS50213"/>
    </source>
</evidence>
<dbReference type="InterPro" id="IPR036378">
    <property type="entry name" value="FAS1_dom_sf"/>
</dbReference>
<dbReference type="SUPFAM" id="SSF82153">
    <property type="entry name" value="FAS1 domain"/>
    <property type="match status" value="1"/>
</dbReference>
<dbReference type="Proteomes" id="UP000502996">
    <property type="component" value="Chromosome"/>
</dbReference>
<feature type="region of interest" description="Disordered" evidence="1">
    <location>
        <begin position="27"/>
        <end position="66"/>
    </location>
</feature>
<evidence type="ECO:0000256" key="2">
    <source>
        <dbReference type="SAM" id="SignalP"/>
    </source>
</evidence>
<dbReference type="GO" id="GO:0030198">
    <property type="term" value="P:extracellular matrix organization"/>
    <property type="evidence" value="ECO:0007669"/>
    <property type="project" value="TreeGrafter"/>
</dbReference>
<dbReference type="Gene3D" id="2.30.180.10">
    <property type="entry name" value="FAS1 domain"/>
    <property type="match status" value="1"/>
</dbReference>
<dbReference type="GO" id="GO:0007155">
    <property type="term" value="P:cell adhesion"/>
    <property type="evidence" value="ECO:0007669"/>
    <property type="project" value="TreeGrafter"/>
</dbReference>
<gene>
    <name evidence="4" type="ORF">G5V58_21795</name>
</gene>
<name>A0A6G6WIL5_9ACTN</name>
<feature type="chain" id="PRO_5026202113" evidence="2">
    <location>
        <begin position="25"/>
        <end position="230"/>
    </location>
</feature>
<reference evidence="4 5" key="1">
    <citation type="submission" date="2020-02" db="EMBL/GenBank/DDBJ databases">
        <title>Full genome sequence of Nocardioides sp. R-3366.</title>
        <authorList>
            <person name="Im W.-T."/>
        </authorList>
    </citation>
    <scope>NUCLEOTIDE SEQUENCE [LARGE SCALE GENOMIC DNA]</scope>
    <source>
        <strain evidence="4 5">R-3366</strain>
    </source>
</reference>
<dbReference type="FunFam" id="2.30.180.10:FF:000032">
    <property type="entry name" value="Fasciclin domain-containing protein, putative"/>
    <property type="match status" value="1"/>
</dbReference>
<dbReference type="GO" id="GO:0031012">
    <property type="term" value="C:extracellular matrix"/>
    <property type="evidence" value="ECO:0007669"/>
    <property type="project" value="TreeGrafter"/>
</dbReference>
<dbReference type="GO" id="GO:0050839">
    <property type="term" value="F:cell adhesion molecule binding"/>
    <property type="evidence" value="ECO:0007669"/>
    <property type="project" value="TreeGrafter"/>
</dbReference>
<dbReference type="EMBL" id="CP049257">
    <property type="protein sequence ID" value="QIG45046.1"/>
    <property type="molecule type" value="Genomic_DNA"/>
</dbReference>
<dbReference type="InterPro" id="IPR050904">
    <property type="entry name" value="Adhesion/Biosynth-related"/>
</dbReference>
<feature type="domain" description="FAS1" evidence="3">
    <location>
        <begin position="96"/>
        <end position="226"/>
    </location>
</feature>
<dbReference type="KEGG" id="nano:G5V58_21795"/>
<feature type="compositionally biased region" description="Low complexity" evidence="1">
    <location>
        <begin position="33"/>
        <end position="66"/>
    </location>
</feature>
<dbReference type="PANTHER" id="PTHR10900:SF77">
    <property type="entry name" value="FI19380P1"/>
    <property type="match status" value="1"/>
</dbReference>
<keyword evidence="2" id="KW-0732">Signal</keyword>
<sequence length="230" mass="22453">MNLSSLRRTGAAGAALVALSIGLAACGDDSDSSSDTTAGDTSSDTSSSAAASPSEESSAAAPSSDAASGDAAAQVFGPACDAVPADGKGSFNGMVTDPVATAASNNPLLKTLVSAVGAAGLVDTLNSAPALTVFAPTDDAFAKIPEKDLKSVLADKATLTAILTHHVVGEQLDPTAVVGDHDTLNGDTVSVTGDAESGMTVDGTAKVLCGNIPTANATVYVIDSVLMPTK</sequence>
<dbReference type="PANTHER" id="PTHR10900">
    <property type="entry name" value="PERIOSTIN-RELATED"/>
    <property type="match status" value="1"/>
</dbReference>
<dbReference type="GO" id="GO:0005615">
    <property type="term" value="C:extracellular space"/>
    <property type="evidence" value="ECO:0007669"/>
    <property type="project" value="TreeGrafter"/>
</dbReference>
<organism evidence="4 5">
    <name type="scientific">Nocardioides anomalus</name>
    <dbReference type="NCBI Taxonomy" id="2712223"/>
    <lineage>
        <taxon>Bacteria</taxon>
        <taxon>Bacillati</taxon>
        <taxon>Actinomycetota</taxon>
        <taxon>Actinomycetes</taxon>
        <taxon>Propionibacteriales</taxon>
        <taxon>Nocardioidaceae</taxon>
        <taxon>Nocardioides</taxon>
    </lineage>
</organism>
<proteinExistence type="predicted"/>
<dbReference type="AlphaFoldDB" id="A0A6G6WIL5"/>
<dbReference type="RefSeq" id="WP_165237216.1">
    <property type="nucleotide sequence ID" value="NZ_CP049257.1"/>
</dbReference>
<dbReference type="InterPro" id="IPR000782">
    <property type="entry name" value="FAS1_domain"/>
</dbReference>
<evidence type="ECO:0000313" key="5">
    <source>
        <dbReference type="Proteomes" id="UP000502996"/>
    </source>
</evidence>
<dbReference type="PROSITE" id="PS50213">
    <property type="entry name" value="FAS1"/>
    <property type="match status" value="1"/>
</dbReference>
<protein>
    <submittedName>
        <fullName evidence="4">Fasciclin domain-containing protein</fullName>
    </submittedName>
</protein>
<accession>A0A6G6WIL5</accession>
<dbReference type="Pfam" id="PF02469">
    <property type="entry name" value="Fasciclin"/>
    <property type="match status" value="1"/>
</dbReference>
<evidence type="ECO:0000256" key="1">
    <source>
        <dbReference type="SAM" id="MobiDB-lite"/>
    </source>
</evidence>
<evidence type="ECO:0000313" key="4">
    <source>
        <dbReference type="EMBL" id="QIG45046.1"/>
    </source>
</evidence>
<dbReference type="PROSITE" id="PS51257">
    <property type="entry name" value="PROKAR_LIPOPROTEIN"/>
    <property type="match status" value="1"/>
</dbReference>
<dbReference type="SMART" id="SM00554">
    <property type="entry name" value="FAS1"/>
    <property type="match status" value="1"/>
</dbReference>